<dbReference type="GO" id="GO:0004316">
    <property type="term" value="F:3-oxoacyl-[acyl-carrier-protein] reductase (NADPH) activity"/>
    <property type="evidence" value="ECO:0007669"/>
    <property type="project" value="UniProtKB-EC"/>
</dbReference>
<dbReference type="InterPro" id="IPR020904">
    <property type="entry name" value="Sc_DH/Rdtase_CS"/>
</dbReference>
<evidence type="ECO:0000259" key="3">
    <source>
        <dbReference type="SMART" id="SM00822"/>
    </source>
</evidence>
<dbReference type="Proteomes" id="UP001595898">
    <property type="component" value="Unassembled WGS sequence"/>
</dbReference>
<dbReference type="GO" id="GO:0032787">
    <property type="term" value="P:monocarboxylic acid metabolic process"/>
    <property type="evidence" value="ECO:0007669"/>
    <property type="project" value="UniProtKB-ARBA"/>
</dbReference>
<comment type="caution">
    <text evidence="4">The sequence shown here is derived from an EMBL/GenBank/DDBJ whole genome shotgun (WGS) entry which is preliminary data.</text>
</comment>
<gene>
    <name evidence="4" type="primary">fabG</name>
    <name evidence="4" type="ORF">ACFO5R_17900</name>
</gene>
<dbReference type="InterPro" id="IPR002347">
    <property type="entry name" value="SDR_fam"/>
</dbReference>
<dbReference type="PRINTS" id="PR00080">
    <property type="entry name" value="SDRFAMILY"/>
</dbReference>
<dbReference type="PANTHER" id="PTHR42879:SF2">
    <property type="entry name" value="3-OXOACYL-[ACYL-CARRIER-PROTEIN] REDUCTASE FABG"/>
    <property type="match status" value="1"/>
</dbReference>
<protein>
    <submittedName>
        <fullName evidence="4">3-oxoacyl-ACP reductase FabG</fullName>
        <ecNumber evidence="4">1.1.1.100</ecNumber>
    </submittedName>
</protein>
<evidence type="ECO:0000256" key="2">
    <source>
        <dbReference type="ARBA" id="ARBA00023002"/>
    </source>
</evidence>
<keyword evidence="2 4" id="KW-0560">Oxidoreductase</keyword>
<feature type="domain" description="Ketoreductase" evidence="3">
    <location>
        <begin position="9"/>
        <end position="191"/>
    </location>
</feature>
<dbReference type="EMBL" id="JBHSFA010000009">
    <property type="protein sequence ID" value="MFC4543803.1"/>
    <property type="molecule type" value="Genomic_DNA"/>
</dbReference>
<dbReference type="PROSITE" id="PS00061">
    <property type="entry name" value="ADH_SHORT"/>
    <property type="match status" value="1"/>
</dbReference>
<reference evidence="4 5" key="1">
    <citation type="journal article" date="2019" name="Int. J. Syst. Evol. Microbiol.">
        <title>The Global Catalogue of Microorganisms (GCM) 10K type strain sequencing project: providing services to taxonomists for standard genome sequencing and annotation.</title>
        <authorList>
            <consortium name="The Broad Institute Genomics Platform"/>
            <consortium name="The Broad Institute Genome Sequencing Center for Infectious Disease"/>
            <person name="Wu L."/>
            <person name="Ma J."/>
        </authorList>
    </citation>
    <scope>NUCLEOTIDE SEQUENCE [LARGE SCALE GENOMIC DNA]</scope>
    <source>
        <strain evidence="4 5">WLHS5</strain>
    </source>
</reference>
<name>A0ABD5PTP6_9EURY</name>
<dbReference type="InterPro" id="IPR050259">
    <property type="entry name" value="SDR"/>
</dbReference>
<dbReference type="SUPFAM" id="SSF51735">
    <property type="entry name" value="NAD(P)-binding Rossmann-fold domains"/>
    <property type="match status" value="1"/>
</dbReference>
<sequence>MTDPTLSDRTCLVTGGSRGIGRAIAIELGRRGATVVVNYRSSEAAAHEVADRIDEADGDGRGFPAQADVADFDAVEEMRTGVHEAVGDLDVVVTNAGINVDRTFDDMTVADWNRVIDVSLHGAFNTTKVFYDDIRSADEGRLITVSSVIGKQGNVGQANYAAAKSGLFGFTRSLALELAEWGSTANCVAPGFTRTSMVEGIPGEIKERIRSDVPLERFAEPEEIAGLVRYLASRESSYITGEVIDINGGVDL</sequence>
<organism evidence="4 5">
    <name type="scientific">Halosolutus amylolyticus</name>
    <dbReference type="NCBI Taxonomy" id="2932267"/>
    <lineage>
        <taxon>Archaea</taxon>
        <taxon>Methanobacteriati</taxon>
        <taxon>Methanobacteriota</taxon>
        <taxon>Stenosarchaea group</taxon>
        <taxon>Halobacteria</taxon>
        <taxon>Halobacteriales</taxon>
        <taxon>Natrialbaceae</taxon>
        <taxon>Halosolutus</taxon>
    </lineage>
</organism>
<dbReference type="AlphaFoldDB" id="A0ABD5PTP6"/>
<comment type="similarity">
    <text evidence="1">Belongs to the short-chain dehydrogenases/reductases (SDR) family.</text>
</comment>
<evidence type="ECO:0000256" key="1">
    <source>
        <dbReference type="ARBA" id="ARBA00006484"/>
    </source>
</evidence>
<dbReference type="Gene3D" id="3.40.50.720">
    <property type="entry name" value="NAD(P)-binding Rossmann-like Domain"/>
    <property type="match status" value="1"/>
</dbReference>
<evidence type="ECO:0000313" key="5">
    <source>
        <dbReference type="Proteomes" id="UP001595898"/>
    </source>
</evidence>
<dbReference type="InterPro" id="IPR036291">
    <property type="entry name" value="NAD(P)-bd_dom_sf"/>
</dbReference>
<dbReference type="PANTHER" id="PTHR42879">
    <property type="entry name" value="3-OXOACYL-(ACYL-CARRIER-PROTEIN) REDUCTASE"/>
    <property type="match status" value="1"/>
</dbReference>
<dbReference type="EC" id="1.1.1.100" evidence="4"/>
<dbReference type="RefSeq" id="WP_250138428.1">
    <property type="nucleotide sequence ID" value="NZ_JALIQP010000001.1"/>
</dbReference>
<accession>A0ABD5PTP6</accession>
<dbReference type="PRINTS" id="PR00081">
    <property type="entry name" value="GDHRDH"/>
</dbReference>
<dbReference type="Pfam" id="PF13561">
    <property type="entry name" value="adh_short_C2"/>
    <property type="match status" value="1"/>
</dbReference>
<proteinExistence type="inferred from homology"/>
<dbReference type="SMART" id="SM00822">
    <property type="entry name" value="PKS_KR"/>
    <property type="match status" value="1"/>
</dbReference>
<evidence type="ECO:0000313" key="4">
    <source>
        <dbReference type="EMBL" id="MFC4543803.1"/>
    </source>
</evidence>
<dbReference type="InterPro" id="IPR057326">
    <property type="entry name" value="KR_dom"/>
</dbReference>
<dbReference type="FunFam" id="3.40.50.720:FF:000173">
    <property type="entry name" value="3-oxoacyl-[acyl-carrier protein] reductase"/>
    <property type="match status" value="1"/>
</dbReference>
<keyword evidence="5" id="KW-1185">Reference proteome</keyword>
<dbReference type="NCBIfam" id="NF009466">
    <property type="entry name" value="PRK12826.1-2"/>
    <property type="match status" value="1"/>
</dbReference>